<dbReference type="InterPro" id="IPR006680">
    <property type="entry name" value="Amidohydro-rel"/>
</dbReference>
<dbReference type="EMBL" id="BMJQ01000002">
    <property type="protein sequence ID" value="GGF04330.1"/>
    <property type="molecule type" value="Genomic_DNA"/>
</dbReference>
<dbReference type="GO" id="GO:0019748">
    <property type="term" value="P:secondary metabolic process"/>
    <property type="evidence" value="ECO:0007669"/>
    <property type="project" value="TreeGrafter"/>
</dbReference>
<evidence type="ECO:0000313" key="4">
    <source>
        <dbReference type="Proteomes" id="UP000646365"/>
    </source>
</evidence>
<name>A0A8J3E1U2_9PROT</name>
<dbReference type="PANTHER" id="PTHR21240">
    <property type="entry name" value="2-AMINO-3-CARBOXYLMUCONATE-6-SEMIALDEHYDE DECARBOXYLASE"/>
    <property type="match status" value="1"/>
</dbReference>
<dbReference type="Gene3D" id="3.20.20.140">
    <property type="entry name" value="Metal-dependent hydrolases"/>
    <property type="match status" value="1"/>
</dbReference>
<proteinExistence type="predicted"/>
<dbReference type="GO" id="GO:0016787">
    <property type="term" value="F:hydrolase activity"/>
    <property type="evidence" value="ECO:0007669"/>
    <property type="project" value="InterPro"/>
</dbReference>
<sequence length="317" mass="34728">MAQRSPIVDVHHHALLPDLTGGIDLGTVDIPPWSIDDSVAFMDKTGIDVAVLSLSSPGIPYADPARARDAARCINETFAAYVARYPSRFAAFATLPLPDIDGSLRELEHALGVLRLDGVGVMSNYGPYFGTPFYDPLLDALNRTAAPVHIHPRPPVLTREQDFGLPPSLYEFTFETTRVAVQVAYNNVFGRFPNLKLILSHAGGTVPFLAKRLTYGPQIVAELKGKAPIDTIAELGKFYFDVAMVSGRFTLPALNALVAPDRILYGSDFPYMPVADILEAKDDVFDFTGYSGEDVRKIASENALRLLPRVARQLNKR</sequence>
<dbReference type="InterPro" id="IPR032465">
    <property type="entry name" value="ACMSD"/>
</dbReference>
<dbReference type="PANTHER" id="PTHR21240:SF28">
    <property type="entry name" value="ISO-OROTATE DECARBOXYLASE (EUROFUNG)"/>
    <property type="match status" value="1"/>
</dbReference>
<evidence type="ECO:0000256" key="1">
    <source>
        <dbReference type="ARBA" id="ARBA00023239"/>
    </source>
</evidence>
<dbReference type="GO" id="GO:0005737">
    <property type="term" value="C:cytoplasm"/>
    <property type="evidence" value="ECO:0007669"/>
    <property type="project" value="TreeGrafter"/>
</dbReference>
<accession>A0A8J3E1U2</accession>
<evidence type="ECO:0000259" key="2">
    <source>
        <dbReference type="Pfam" id="PF04909"/>
    </source>
</evidence>
<evidence type="ECO:0000313" key="3">
    <source>
        <dbReference type="EMBL" id="GGF04330.1"/>
    </source>
</evidence>
<comment type="caution">
    <text evidence="3">The sequence shown here is derived from an EMBL/GenBank/DDBJ whole genome shotgun (WGS) entry which is preliminary data.</text>
</comment>
<dbReference type="GO" id="GO:0016831">
    <property type="term" value="F:carboxy-lyase activity"/>
    <property type="evidence" value="ECO:0007669"/>
    <property type="project" value="InterPro"/>
</dbReference>
<feature type="domain" description="Amidohydrolase-related" evidence="2">
    <location>
        <begin position="8"/>
        <end position="308"/>
    </location>
</feature>
<dbReference type="AlphaFoldDB" id="A0A8J3E1U2"/>
<keyword evidence="1" id="KW-0456">Lyase</keyword>
<reference evidence="3" key="1">
    <citation type="journal article" date="2014" name="Int. J. Syst. Evol. Microbiol.">
        <title>Complete genome sequence of Corynebacterium casei LMG S-19264T (=DSM 44701T), isolated from a smear-ripened cheese.</title>
        <authorList>
            <consortium name="US DOE Joint Genome Institute (JGI-PGF)"/>
            <person name="Walter F."/>
            <person name="Albersmeier A."/>
            <person name="Kalinowski J."/>
            <person name="Ruckert C."/>
        </authorList>
    </citation>
    <scope>NUCLEOTIDE SEQUENCE</scope>
    <source>
        <strain evidence="3">CGMCC 1.15725</strain>
    </source>
</reference>
<organism evidence="3 4">
    <name type="scientific">Aliidongia dinghuensis</name>
    <dbReference type="NCBI Taxonomy" id="1867774"/>
    <lineage>
        <taxon>Bacteria</taxon>
        <taxon>Pseudomonadati</taxon>
        <taxon>Pseudomonadota</taxon>
        <taxon>Alphaproteobacteria</taxon>
        <taxon>Rhodospirillales</taxon>
        <taxon>Dongiaceae</taxon>
        <taxon>Aliidongia</taxon>
    </lineage>
</organism>
<dbReference type="Pfam" id="PF04909">
    <property type="entry name" value="Amidohydro_2"/>
    <property type="match status" value="1"/>
</dbReference>
<reference evidence="3" key="2">
    <citation type="submission" date="2020-09" db="EMBL/GenBank/DDBJ databases">
        <authorList>
            <person name="Sun Q."/>
            <person name="Zhou Y."/>
        </authorList>
    </citation>
    <scope>NUCLEOTIDE SEQUENCE</scope>
    <source>
        <strain evidence="3">CGMCC 1.15725</strain>
    </source>
</reference>
<gene>
    <name evidence="3" type="ORF">GCM10011611_07160</name>
</gene>
<dbReference type="RefSeq" id="WP_189042627.1">
    <property type="nucleotide sequence ID" value="NZ_BMJQ01000002.1"/>
</dbReference>
<keyword evidence="4" id="KW-1185">Reference proteome</keyword>
<dbReference type="SUPFAM" id="SSF51556">
    <property type="entry name" value="Metallo-dependent hydrolases"/>
    <property type="match status" value="1"/>
</dbReference>
<protein>
    <submittedName>
        <fullName evidence="3">Amidohydrolase</fullName>
    </submittedName>
</protein>
<dbReference type="Proteomes" id="UP000646365">
    <property type="component" value="Unassembled WGS sequence"/>
</dbReference>
<dbReference type="InterPro" id="IPR032466">
    <property type="entry name" value="Metal_Hydrolase"/>
</dbReference>